<name>A0A832V3W9_9ARCH</name>
<dbReference type="SMART" id="SM00382">
    <property type="entry name" value="AAA"/>
    <property type="match status" value="1"/>
</dbReference>
<evidence type="ECO:0000313" key="6">
    <source>
        <dbReference type="Proteomes" id="UP000604391"/>
    </source>
</evidence>
<evidence type="ECO:0000256" key="1">
    <source>
        <dbReference type="ARBA" id="ARBA00022705"/>
    </source>
</evidence>
<dbReference type="Pfam" id="PF00004">
    <property type="entry name" value="AAA"/>
    <property type="match status" value="1"/>
</dbReference>
<dbReference type="Proteomes" id="UP000604391">
    <property type="component" value="Unassembled WGS sequence"/>
</dbReference>
<dbReference type="InterPro" id="IPR003593">
    <property type="entry name" value="AAA+_ATPase"/>
</dbReference>
<dbReference type="PANTHER" id="PTHR23389">
    <property type="entry name" value="CHROMOSOME TRANSMISSION FIDELITY FACTOR 18"/>
    <property type="match status" value="1"/>
</dbReference>
<dbReference type="SUPFAM" id="SSF52540">
    <property type="entry name" value="P-loop containing nucleoside triphosphate hydrolases"/>
    <property type="match status" value="1"/>
</dbReference>
<dbReference type="Gene3D" id="1.10.8.60">
    <property type="match status" value="1"/>
</dbReference>
<dbReference type="Pfam" id="PF21960">
    <property type="entry name" value="RCF1-5-like_lid"/>
    <property type="match status" value="1"/>
</dbReference>
<gene>
    <name evidence="5" type="ORF">H1011_01765</name>
</gene>
<protein>
    <submittedName>
        <fullName evidence="5">Replication factor C large subunit</fullName>
    </submittedName>
</protein>
<evidence type="ECO:0000256" key="3">
    <source>
        <dbReference type="ARBA" id="ARBA00022840"/>
    </source>
</evidence>
<accession>A0A832V3W9</accession>
<keyword evidence="3" id="KW-0067">ATP-binding</keyword>
<dbReference type="AlphaFoldDB" id="A0A832V3W9"/>
<dbReference type="InterPro" id="IPR047854">
    <property type="entry name" value="RFC_lid"/>
</dbReference>
<dbReference type="InterPro" id="IPR027417">
    <property type="entry name" value="P-loop_NTPase"/>
</dbReference>
<dbReference type="InterPro" id="IPR003959">
    <property type="entry name" value="ATPase_AAA_core"/>
</dbReference>
<dbReference type="GO" id="GO:0005524">
    <property type="term" value="F:ATP binding"/>
    <property type="evidence" value="ECO:0007669"/>
    <property type="project" value="UniProtKB-KW"/>
</dbReference>
<evidence type="ECO:0000313" key="5">
    <source>
        <dbReference type="EMBL" id="HIJ99534.1"/>
    </source>
</evidence>
<sequence length="384" mass="42435">MGNELWVEKYSPTKIEELVGQEKAAKTLRTFVNNYKPGSGILLIGPSGCGKNVLVSALAKETGNELLETNASDVRKKADIEEIIGGASRQMSLTGDGKIILVDEADGIHGNSDRGGVPAILKIVQNSAFPIVLTANNPDVRAVKELKKKCKVVKMAKLSEADVAKRLKDILSSEGIEAADSVIMQIAWRSEGDMRIAINELQAVSTGRQKITKENLEHLGEHGKRIAISDALKAIFKTKDADFIRKSMFACDVAPEEIMLWIEENIAREYGDASEIAEAYDKVSRADIFLRRIRRGQQWALLSYASELMSIGTARAKKEKNGKSIDYVFPQIIAIMGRTKFQRAKRDSEAAELGEALHCSKKRVLEQMPYFDIIFQHQGQGSNQ</sequence>
<dbReference type="PANTHER" id="PTHR23389:SF6">
    <property type="entry name" value="REPLICATION FACTOR C SUBUNIT 1"/>
    <property type="match status" value="1"/>
</dbReference>
<comment type="caution">
    <text evidence="5">The sequence shown here is derived from an EMBL/GenBank/DDBJ whole genome shotgun (WGS) entry which is preliminary data.</text>
</comment>
<feature type="domain" description="AAA+ ATPase" evidence="4">
    <location>
        <begin position="37"/>
        <end position="159"/>
    </location>
</feature>
<dbReference type="EMBL" id="DVAD01000010">
    <property type="protein sequence ID" value="HIJ99534.1"/>
    <property type="molecule type" value="Genomic_DNA"/>
</dbReference>
<keyword evidence="1" id="KW-0235">DNA replication</keyword>
<keyword evidence="6" id="KW-1185">Reference proteome</keyword>
<proteinExistence type="predicted"/>
<organism evidence="5 6">
    <name type="scientific">Candidatus Undinarchaeum marinum</name>
    <dbReference type="NCBI Taxonomy" id="2756141"/>
    <lineage>
        <taxon>Archaea</taxon>
        <taxon>Candidatus Undinarchaeota</taxon>
        <taxon>Candidatus Undinarchaeia</taxon>
        <taxon>Candidatus Undinarchaeales</taxon>
        <taxon>Candidatus Undinarchaeaceae</taxon>
        <taxon>Candidatus Undinarchaeum</taxon>
    </lineage>
</organism>
<dbReference type="Gene3D" id="3.40.50.300">
    <property type="entry name" value="P-loop containing nucleotide triphosphate hydrolases"/>
    <property type="match status" value="1"/>
</dbReference>
<dbReference type="GO" id="GO:0006260">
    <property type="term" value="P:DNA replication"/>
    <property type="evidence" value="ECO:0007669"/>
    <property type="project" value="UniProtKB-KW"/>
</dbReference>
<dbReference type="NCBIfam" id="NF003229">
    <property type="entry name" value="PRK04195.1-5"/>
    <property type="match status" value="1"/>
</dbReference>
<reference evidence="5 6" key="1">
    <citation type="journal article" name="Nat. Commun.">
        <title>Undinarchaeota illuminate DPANN phylogeny and the impact of gene transfer on archaeal evolution.</title>
        <authorList>
            <person name="Dombrowski N."/>
            <person name="Williams T.A."/>
            <person name="Sun J."/>
            <person name="Woodcroft B.J."/>
            <person name="Lee J.H."/>
            <person name="Minh B.Q."/>
            <person name="Rinke C."/>
            <person name="Spang A."/>
        </authorList>
    </citation>
    <scope>NUCLEOTIDE SEQUENCE [LARGE SCALE GENOMIC DNA]</scope>
    <source>
        <strain evidence="5">MAG_bin17</strain>
    </source>
</reference>
<keyword evidence="2" id="KW-0547">Nucleotide-binding</keyword>
<dbReference type="CDD" id="cd18140">
    <property type="entry name" value="HLD_clamp_RFC"/>
    <property type="match status" value="1"/>
</dbReference>
<evidence type="ECO:0000259" key="4">
    <source>
        <dbReference type="SMART" id="SM00382"/>
    </source>
</evidence>
<dbReference type="GO" id="GO:0016887">
    <property type="term" value="F:ATP hydrolysis activity"/>
    <property type="evidence" value="ECO:0007669"/>
    <property type="project" value="InterPro"/>
</dbReference>
<evidence type="ECO:0000256" key="2">
    <source>
        <dbReference type="ARBA" id="ARBA00022741"/>
    </source>
</evidence>